<comment type="caution">
    <text evidence="1">The sequence shown here is derived from an EMBL/GenBank/DDBJ whole genome shotgun (WGS) entry which is preliminary data.</text>
</comment>
<sequence>MALLGDDLYVANRTSDNVSIIVEGAVRHVVPVAENPSAIVADPESGRVF</sequence>
<protein>
    <submittedName>
        <fullName evidence="1">Uncharacterized protein</fullName>
    </submittedName>
</protein>
<dbReference type="EMBL" id="BARS01008162">
    <property type="protein sequence ID" value="GAF74824.1"/>
    <property type="molecule type" value="Genomic_DNA"/>
</dbReference>
<name>X0S180_9ZZZZ</name>
<reference evidence="1" key="1">
    <citation type="journal article" date="2014" name="Front. Microbiol.">
        <title>High frequency of phylogenetically diverse reductive dehalogenase-homologous genes in deep subseafloor sedimentary metagenomes.</title>
        <authorList>
            <person name="Kawai M."/>
            <person name="Futagami T."/>
            <person name="Toyoda A."/>
            <person name="Takaki Y."/>
            <person name="Nishi S."/>
            <person name="Hori S."/>
            <person name="Arai W."/>
            <person name="Tsubouchi T."/>
            <person name="Morono Y."/>
            <person name="Uchiyama I."/>
            <person name="Ito T."/>
            <person name="Fujiyama A."/>
            <person name="Inagaki F."/>
            <person name="Takami H."/>
        </authorList>
    </citation>
    <scope>NUCLEOTIDE SEQUENCE</scope>
    <source>
        <strain evidence="1">Expedition CK06-06</strain>
    </source>
</reference>
<feature type="non-terminal residue" evidence="1">
    <location>
        <position position="49"/>
    </location>
</feature>
<dbReference type="AlphaFoldDB" id="X0S180"/>
<evidence type="ECO:0000313" key="1">
    <source>
        <dbReference type="EMBL" id="GAF74824.1"/>
    </source>
</evidence>
<organism evidence="1">
    <name type="scientific">marine sediment metagenome</name>
    <dbReference type="NCBI Taxonomy" id="412755"/>
    <lineage>
        <taxon>unclassified sequences</taxon>
        <taxon>metagenomes</taxon>
        <taxon>ecological metagenomes</taxon>
    </lineage>
</organism>
<gene>
    <name evidence="1" type="ORF">S01H1_15623</name>
</gene>
<accession>X0S180</accession>
<proteinExistence type="predicted"/>